<dbReference type="Proteomes" id="UP000478183">
    <property type="component" value="Unassembled WGS sequence"/>
</dbReference>
<dbReference type="AlphaFoldDB" id="A0A6L6J1W4"/>
<protein>
    <recommendedName>
        <fullName evidence="4">TonB family protein</fullName>
    </recommendedName>
</protein>
<keyword evidence="1" id="KW-0732">Signal</keyword>
<evidence type="ECO:0000313" key="3">
    <source>
        <dbReference type="Proteomes" id="UP000478183"/>
    </source>
</evidence>
<dbReference type="SUPFAM" id="SSF74653">
    <property type="entry name" value="TolA/TonB C-terminal domain"/>
    <property type="match status" value="1"/>
</dbReference>
<name>A0A6L6J1W4_9RHOB</name>
<keyword evidence="3" id="KW-1185">Reference proteome</keyword>
<evidence type="ECO:0000313" key="2">
    <source>
        <dbReference type="EMBL" id="MTH76133.1"/>
    </source>
</evidence>
<reference evidence="2 3" key="1">
    <citation type="submission" date="2019-11" db="EMBL/GenBank/DDBJ databases">
        <authorList>
            <person name="Dong K."/>
        </authorList>
    </citation>
    <scope>NUCLEOTIDE SEQUENCE [LARGE SCALE GENOMIC DNA]</scope>
    <source>
        <strain evidence="2 3">NBRC 111993</strain>
    </source>
</reference>
<dbReference type="Gene3D" id="3.30.1150.10">
    <property type="match status" value="1"/>
</dbReference>
<sequence>MLRTVLSSLCVVLALSTPCLAEQAGGSGLPPPRTQAEWIKAAQLRLGLNVSARMWVLESPKRGTKGETVTIGFRINPDGSLADVAIVKASDGLSARTLANFVKAFEGMPRMPPFPPDMKRKSYVATVPLRLN</sequence>
<organism evidence="2 3">
    <name type="scientific">Paracoccus aestuariivivens</name>
    <dbReference type="NCBI Taxonomy" id="1820333"/>
    <lineage>
        <taxon>Bacteria</taxon>
        <taxon>Pseudomonadati</taxon>
        <taxon>Pseudomonadota</taxon>
        <taxon>Alphaproteobacteria</taxon>
        <taxon>Rhodobacterales</taxon>
        <taxon>Paracoccaceae</taxon>
        <taxon>Paracoccus</taxon>
    </lineage>
</organism>
<feature type="chain" id="PRO_5026956106" description="TonB family protein" evidence="1">
    <location>
        <begin position="22"/>
        <end position="132"/>
    </location>
</feature>
<dbReference type="RefSeq" id="WP_155093536.1">
    <property type="nucleotide sequence ID" value="NZ_WMIE01000001.1"/>
</dbReference>
<feature type="signal peptide" evidence="1">
    <location>
        <begin position="1"/>
        <end position="21"/>
    </location>
</feature>
<gene>
    <name evidence="2" type="ORF">GL286_00145</name>
</gene>
<dbReference type="EMBL" id="WMIE01000001">
    <property type="protein sequence ID" value="MTH76133.1"/>
    <property type="molecule type" value="Genomic_DNA"/>
</dbReference>
<proteinExistence type="predicted"/>
<evidence type="ECO:0000256" key="1">
    <source>
        <dbReference type="SAM" id="SignalP"/>
    </source>
</evidence>
<accession>A0A6L6J1W4</accession>
<comment type="caution">
    <text evidence="2">The sequence shown here is derived from an EMBL/GenBank/DDBJ whole genome shotgun (WGS) entry which is preliminary data.</text>
</comment>
<dbReference type="OrthoDB" id="7280794at2"/>
<evidence type="ECO:0008006" key="4">
    <source>
        <dbReference type="Google" id="ProtNLM"/>
    </source>
</evidence>